<name>A0A1H0P3H2_HALAD</name>
<dbReference type="AlphaFoldDB" id="A0A1H0P3H2"/>
<keyword evidence="3" id="KW-1185">Reference proteome</keyword>
<evidence type="ECO:0000313" key="3">
    <source>
        <dbReference type="Proteomes" id="UP000198860"/>
    </source>
</evidence>
<dbReference type="EMBL" id="FNIZ01000010">
    <property type="protein sequence ID" value="SDO99513.1"/>
    <property type="molecule type" value="Genomic_DNA"/>
</dbReference>
<evidence type="ECO:0000313" key="2">
    <source>
        <dbReference type="EMBL" id="SDO99513.1"/>
    </source>
</evidence>
<reference evidence="3" key="1">
    <citation type="submission" date="2016-10" db="EMBL/GenBank/DDBJ databases">
        <authorList>
            <person name="Varghese N."/>
            <person name="Submissions S."/>
        </authorList>
    </citation>
    <scope>NUCLEOTIDE SEQUENCE [LARGE SCALE GENOMIC DNA]</scope>
    <source>
        <strain evidence="3">CGMCC 1.3703</strain>
    </source>
</reference>
<evidence type="ECO:0000256" key="1">
    <source>
        <dbReference type="SAM" id="MobiDB-lite"/>
    </source>
</evidence>
<sequence>MMRWWLGNDSLSCGDDGKPPQAYALRGLASQSIPAGVSPFPNHHTKERYSKLPL</sequence>
<protein>
    <submittedName>
        <fullName evidence="2">Uncharacterized protein</fullName>
    </submittedName>
</protein>
<gene>
    <name evidence="2" type="ORF">SAMN05421677_11054</name>
</gene>
<dbReference type="Proteomes" id="UP000198860">
    <property type="component" value="Unassembled WGS sequence"/>
</dbReference>
<proteinExistence type="predicted"/>
<accession>A0A1H0P3H2</accession>
<dbReference type="STRING" id="240303.SAMN05421677_11054"/>
<feature type="region of interest" description="Disordered" evidence="1">
    <location>
        <begin position="34"/>
        <end position="54"/>
    </location>
</feature>
<organism evidence="2 3">
    <name type="scientific">Halobacillus aidingensis</name>
    <dbReference type="NCBI Taxonomy" id="240303"/>
    <lineage>
        <taxon>Bacteria</taxon>
        <taxon>Bacillati</taxon>
        <taxon>Bacillota</taxon>
        <taxon>Bacilli</taxon>
        <taxon>Bacillales</taxon>
        <taxon>Bacillaceae</taxon>
        <taxon>Halobacillus</taxon>
    </lineage>
</organism>